<dbReference type="Proteomes" id="UP001141806">
    <property type="component" value="Unassembled WGS sequence"/>
</dbReference>
<dbReference type="PANTHER" id="PTHR16223">
    <property type="entry name" value="TRANSCRIPTION FACTOR BHLH83-RELATED"/>
    <property type="match status" value="1"/>
</dbReference>
<evidence type="ECO:0000256" key="1">
    <source>
        <dbReference type="ARBA" id="ARBA00004123"/>
    </source>
</evidence>
<dbReference type="SMART" id="SM00353">
    <property type="entry name" value="HLH"/>
    <property type="match status" value="1"/>
</dbReference>
<evidence type="ECO:0000256" key="2">
    <source>
        <dbReference type="ARBA" id="ARBA00023015"/>
    </source>
</evidence>
<gene>
    <name evidence="6" type="ORF">NE237_012977</name>
</gene>
<dbReference type="GO" id="GO:0000981">
    <property type="term" value="F:DNA-binding transcription factor activity, RNA polymerase II-specific"/>
    <property type="evidence" value="ECO:0007669"/>
    <property type="project" value="TreeGrafter"/>
</dbReference>
<dbReference type="PANTHER" id="PTHR16223:SF109">
    <property type="entry name" value="BHLH DOMAIN-CONTAINING PROTEIN"/>
    <property type="match status" value="1"/>
</dbReference>
<dbReference type="OrthoDB" id="1627850at2759"/>
<dbReference type="GO" id="GO:0046983">
    <property type="term" value="F:protein dimerization activity"/>
    <property type="evidence" value="ECO:0007669"/>
    <property type="project" value="InterPro"/>
</dbReference>
<dbReference type="InterPro" id="IPR045843">
    <property type="entry name" value="IND-like"/>
</dbReference>
<dbReference type="SUPFAM" id="SSF47459">
    <property type="entry name" value="HLH, helix-loop-helix DNA-binding domain"/>
    <property type="match status" value="1"/>
</dbReference>
<feature type="domain" description="BHLH" evidence="5">
    <location>
        <begin position="142"/>
        <end position="191"/>
    </location>
</feature>
<dbReference type="InterPro" id="IPR036638">
    <property type="entry name" value="HLH_DNA-bd_sf"/>
</dbReference>
<keyword evidence="3" id="KW-0804">Transcription</keyword>
<sequence length="271" mass="29758">MQAISGLSEFPRNILYEESRAATVSTPTNSALNMNVTKAMPPMHMLNVYNHEASKAPARFLCSAKTEMLEGNNYDVPMAGYLCPDGEGEPQNKLIGGNDISVLNHVSSSQLSDGYQCNVSEPHLVVTIAVPGSPSTSVSRRRASIQKNITDRVTRARISGGIKSLRELLPHCREASKASVLDDTIEYIKYLQLQIKSLSQSRLGGEAAAAPFVHLEGYGHYLFHQDILNEPLEEIINRLMEVDIATATQLFDSKGLSLMPIALAEELFQNR</sequence>
<dbReference type="PROSITE" id="PS50888">
    <property type="entry name" value="BHLH"/>
    <property type="match status" value="1"/>
</dbReference>
<dbReference type="InterPro" id="IPR045239">
    <property type="entry name" value="bHLH95_bHLH"/>
</dbReference>
<dbReference type="EMBL" id="JAMYWD010000011">
    <property type="protein sequence ID" value="KAJ4956194.1"/>
    <property type="molecule type" value="Genomic_DNA"/>
</dbReference>
<comment type="subcellular location">
    <subcellularLocation>
        <location evidence="1">Nucleus</location>
    </subcellularLocation>
</comment>
<evidence type="ECO:0000256" key="4">
    <source>
        <dbReference type="ARBA" id="ARBA00023242"/>
    </source>
</evidence>
<evidence type="ECO:0000259" key="5">
    <source>
        <dbReference type="PROSITE" id="PS50888"/>
    </source>
</evidence>
<reference evidence="6" key="1">
    <citation type="journal article" date="2023" name="Plant J.">
        <title>The genome of the king protea, Protea cynaroides.</title>
        <authorList>
            <person name="Chang J."/>
            <person name="Duong T.A."/>
            <person name="Schoeman C."/>
            <person name="Ma X."/>
            <person name="Roodt D."/>
            <person name="Barker N."/>
            <person name="Li Z."/>
            <person name="Van de Peer Y."/>
            <person name="Mizrachi E."/>
        </authorList>
    </citation>
    <scope>NUCLEOTIDE SEQUENCE</scope>
    <source>
        <tissue evidence="6">Young leaves</tissue>
    </source>
</reference>
<dbReference type="Pfam" id="PF00010">
    <property type="entry name" value="HLH"/>
    <property type="match status" value="1"/>
</dbReference>
<keyword evidence="7" id="KW-1185">Reference proteome</keyword>
<protein>
    <recommendedName>
        <fullName evidence="5">BHLH domain-containing protein</fullName>
    </recommendedName>
</protein>
<keyword evidence="4" id="KW-0539">Nucleus</keyword>
<proteinExistence type="predicted"/>
<dbReference type="Gene3D" id="4.10.280.10">
    <property type="entry name" value="Helix-loop-helix DNA-binding domain"/>
    <property type="match status" value="1"/>
</dbReference>
<evidence type="ECO:0000256" key="3">
    <source>
        <dbReference type="ARBA" id="ARBA00023163"/>
    </source>
</evidence>
<dbReference type="GO" id="GO:0000978">
    <property type="term" value="F:RNA polymerase II cis-regulatory region sequence-specific DNA binding"/>
    <property type="evidence" value="ECO:0007669"/>
    <property type="project" value="TreeGrafter"/>
</dbReference>
<comment type="caution">
    <text evidence="6">The sequence shown here is derived from an EMBL/GenBank/DDBJ whole genome shotgun (WGS) entry which is preliminary data.</text>
</comment>
<organism evidence="6 7">
    <name type="scientific">Protea cynaroides</name>
    <dbReference type="NCBI Taxonomy" id="273540"/>
    <lineage>
        <taxon>Eukaryota</taxon>
        <taxon>Viridiplantae</taxon>
        <taxon>Streptophyta</taxon>
        <taxon>Embryophyta</taxon>
        <taxon>Tracheophyta</taxon>
        <taxon>Spermatophyta</taxon>
        <taxon>Magnoliopsida</taxon>
        <taxon>Proteales</taxon>
        <taxon>Proteaceae</taxon>
        <taxon>Protea</taxon>
    </lineage>
</organism>
<evidence type="ECO:0000313" key="7">
    <source>
        <dbReference type="Proteomes" id="UP001141806"/>
    </source>
</evidence>
<name>A0A9Q0JXE2_9MAGN</name>
<accession>A0A9Q0JXE2</accession>
<dbReference type="GO" id="GO:0005634">
    <property type="term" value="C:nucleus"/>
    <property type="evidence" value="ECO:0007669"/>
    <property type="project" value="UniProtKB-SubCell"/>
</dbReference>
<dbReference type="CDD" id="cd11393">
    <property type="entry name" value="bHLH_AtbHLH_like"/>
    <property type="match status" value="1"/>
</dbReference>
<keyword evidence="2" id="KW-0805">Transcription regulation</keyword>
<dbReference type="InterPro" id="IPR011598">
    <property type="entry name" value="bHLH_dom"/>
</dbReference>
<evidence type="ECO:0000313" key="6">
    <source>
        <dbReference type="EMBL" id="KAJ4956194.1"/>
    </source>
</evidence>
<dbReference type="AlphaFoldDB" id="A0A9Q0JXE2"/>